<evidence type="ECO:0000256" key="2">
    <source>
        <dbReference type="ARBA" id="ARBA00048363"/>
    </source>
</evidence>
<name>A0A7G9ZBK7_9EURY</name>
<protein>
    <submittedName>
        <fullName evidence="4">Homocitrate synthase</fullName>
        <ecNumber evidence="4">2.3.3.14</ecNumber>
    </submittedName>
</protein>
<dbReference type="InterPro" id="IPR054691">
    <property type="entry name" value="LeuA/HCS_post-cat"/>
</dbReference>
<keyword evidence="4" id="KW-0012">Acyltransferase</keyword>
<dbReference type="Gene3D" id="1.10.238.260">
    <property type="match status" value="1"/>
</dbReference>
<dbReference type="AlphaFoldDB" id="A0A7G9ZBK7"/>
<dbReference type="EMBL" id="MT631696">
    <property type="protein sequence ID" value="QNO57641.1"/>
    <property type="molecule type" value="Genomic_DNA"/>
</dbReference>
<reference evidence="4" key="1">
    <citation type="submission" date="2020-06" db="EMBL/GenBank/DDBJ databases">
        <title>Unique genomic features of the anaerobic methanotrophic archaea.</title>
        <authorList>
            <person name="Chadwick G.L."/>
            <person name="Skennerton C.T."/>
            <person name="Laso-Perez R."/>
            <person name="Leu A.O."/>
            <person name="Speth D.R."/>
            <person name="Yu H."/>
            <person name="Morgan-Lang C."/>
            <person name="Hatzenpichler R."/>
            <person name="Goudeau D."/>
            <person name="Malmstrom R."/>
            <person name="Brazelton W.J."/>
            <person name="Woyke T."/>
            <person name="Hallam S.J."/>
            <person name="Tyson G.W."/>
            <person name="Wegener G."/>
            <person name="Boetius A."/>
            <person name="Orphan V."/>
        </authorList>
    </citation>
    <scope>NUCLEOTIDE SEQUENCE</scope>
</reference>
<dbReference type="GO" id="GO:0004410">
    <property type="term" value="F:homocitrate synthase activity"/>
    <property type="evidence" value="ECO:0007669"/>
    <property type="project" value="UniProtKB-EC"/>
</dbReference>
<evidence type="ECO:0000313" key="4">
    <source>
        <dbReference type="EMBL" id="QNO57641.1"/>
    </source>
</evidence>
<keyword evidence="1 4" id="KW-0808">Transferase</keyword>
<gene>
    <name evidence="4" type="ORF">LCMFKOLL_00037</name>
</gene>
<comment type="catalytic activity">
    <reaction evidence="2">
        <text>acetyl-CoA + 2-oxoglutarate + H2O = (2R)-homocitrate + CoA + H(+)</text>
        <dbReference type="Rhea" id="RHEA:12929"/>
        <dbReference type="ChEBI" id="CHEBI:15377"/>
        <dbReference type="ChEBI" id="CHEBI:15378"/>
        <dbReference type="ChEBI" id="CHEBI:16810"/>
        <dbReference type="ChEBI" id="CHEBI:57287"/>
        <dbReference type="ChEBI" id="CHEBI:57288"/>
        <dbReference type="ChEBI" id="CHEBI:58884"/>
        <dbReference type="EC" id="2.3.3.14"/>
    </reaction>
    <physiologicalReaction direction="left-to-right" evidence="2">
        <dbReference type="Rhea" id="RHEA:12930"/>
    </physiologicalReaction>
</comment>
<evidence type="ECO:0000259" key="3">
    <source>
        <dbReference type="Pfam" id="PF22617"/>
    </source>
</evidence>
<feature type="domain" description="2-isopropylmalate synthase/homocitrate synthase post-catalytic" evidence="3">
    <location>
        <begin position="2"/>
        <end position="58"/>
    </location>
</feature>
<organism evidence="4">
    <name type="scientific">Candidatus Methanophaga sp. ANME-1 ERB7</name>
    <dbReference type="NCBI Taxonomy" id="2759913"/>
    <lineage>
        <taxon>Archaea</taxon>
        <taxon>Methanobacteriati</taxon>
        <taxon>Methanobacteriota</taxon>
        <taxon>Stenosarchaea group</taxon>
        <taxon>Methanomicrobia</taxon>
        <taxon>Candidatus Methanophagales</taxon>
        <taxon>Candidatus Methanophagaceae</taxon>
        <taxon>Candidatus Methanophaga</taxon>
    </lineage>
</organism>
<dbReference type="Pfam" id="PF22617">
    <property type="entry name" value="HCS_D2"/>
    <property type="match status" value="1"/>
</dbReference>
<accession>A0A7G9ZBK7</accession>
<dbReference type="EC" id="2.3.3.14" evidence="4"/>
<sequence>MTYEPFATGEVGLERAIVIGKHSGSHAIRYVFEKRGINLTKEESDAILGMVRIAAENTKKAVSEDELMRLYQKLIAHSRVYGNPV</sequence>
<dbReference type="PANTHER" id="PTHR42880">
    <property type="entry name" value="HOMOCITRATE SYNTHASE"/>
    <property type="match status" value="1"/>
</dbReference>
<evidence type="ECO:0000256" key="1">
    <source>
        <dbReference type="ARBA" id="ARBA00022679"/>
    </source>
</evidence>
<dbReference type="PANTHER" id="PTHR42880:SF1">
    <property type="entry name" value="ISOPROPYLMALATE_HOMOCITRATE_CITRAMALATE SYNTHASE FAMILY PROTEIN"/>
    <property type="match status" value="1"/>
</dbReference>
<proteinExistence type="predicted"/>